<keyword evidence="8" id="KW-0256">Endoplasmic reticulum</keyword>
<reference evidence="16" key="2">
    <citation type="submission" date="2025-08" db="UniProtKB">
        <authorList>
            <consortium name="Ensembl"/>
        </authorList>
    </citation>
    <scope>IDENTIFICATION</scope>
</reference>
<evidence type="ECO:0000256" key="9">
    <source>
        <dbReference type="ARBA" id="ARBA00022837"/>
    </source>
</evidence>
<keyword evidence="9" id="KW-0106">Calcium</keyword>
<dbReference type="Ensembl" id="ENSCSET00000024808.1">
    <property type="protein sequence ID" value="ENSCSEP00000024477.1"/>
    <property type="gene ID" value="ENSCSEG00000015637.1"/>
</dbReference>
<keyword evidence="6" id="KW-0812">Transmembrane</keyword>
<sequence>MNKLFAPLLQLSLLGLVYTWNDDSVLLRDVQVLTLYKGQFTRARRSQPIPQLQCVGGSAGCHTFVPEVVQCQNKGWDGVDVQWECKTDLDNSYRFGRIEVSCEGYNHPTDAYVLKGSCGLEYTLELTEEGRRRTQGNSWGFGGGFKGFKDLGGFASNFFSGSPRNNQQQQQQQSHRSSFPSRSEYSGDLLVVAFLLLLAFGVYKLFLSGNTTQWGQGGEHAGYPRDFQHGASAGPPPPGFKPDFTGHTGANPGYGFNSDYTHGQHFPRGGLNAGRGGGGGGGFWTGLGTGGMLGYLFGRQRNQGHNYNYSTYTDYRPPQPFPPTQSASSSSPSSSGTRTASGFGGTKRR</sequence>
<accession>A0A3P8WDF9</accession>
<dbReference type="InParanoid" id="A0A3P8WDF9"/>
<comment type="similarity">
    <text evidence="2">Belongs to the SARAF family.</text>
</comment>
<keyword evidence="12" id="KW-0472">Membrane</keyword>
<evidence type="ECO:0000256" key="3">
    <source>
        <dbReference type="ARBA" id="ARBA00016584"/>
    </source>
</evidence>
<dbReference type="GO" id="GO:0006816">
    <property type="term" value="P:calcium ion transport"/>
    <property type="evidence" value="ECO:0007669"/>
    <property type="project" value="UniProtKB-KW"/>
</dbReference>
<reference evidence="16 17" key="1">
    <citation type="journal article" date="2014" name="Nat. Genet.">
        <title>Whole-genome sequence of a flatfish provides insights into ZW sex chromosome evolution and adaptation to a benthic lifestyle.</title>
        <authorList>
            <person name="Chen S."/>
            <person name="Zhang G."/>
            <person name="Shao C."/>
            <person name="Huang Q."/>
            <person name="Liu G."/>
            <person name="Zhang P."/>
            <person name="Song W."/>
            <person name="An N."/>
            <person name="Chalopin D."/>
            <person name="Volff J.N."/>
            <person name="Hong Y."/>
            <person name="Li Q."/>
            <person name="Sha Z."/>
            <person name="Zhou H."/>
            <person name="Xie M."/>
            <person name="Yu Q."/>
            <person name="Liu Y."/>
            <person name="Xiang H."/>
            <person name="Wang N."/>
            <person name="Wu K."/>
            <person name="Yang C."/>
            <person name="Zhou Q."/>
            <person name="Liao X."/>
            <person name="Yang L."/>
            <person name="Hu Q."/>
            <person name="Zhang J."/>
            <person name="Meng L."/>
            <person name="Jin L."/>
            <person name="Tian Y."/>
            <person name="Lian J."/>
            <person name="Yang J."/>
            <person name="Miao G."/>
            <person name="Liu S."/>
            <person name="Liang Z."/>
            <person name="Yan F."/>
            <person name="Li Y."/>
            <person name="Sun B."/>
            <person name="Zhang H."/>
            <person name="Zhang J."/>
            <person name="Zhu Y."/>
            <person name="Du M."/>
            <person name="Zhao Y."/>
            <person name="Schartl M."/>
            <person name="Tang Q."/>
            <person name="Wang J."/>
        </authorList>
    </citation>
    <scope>NUCLEOTIDE SEQUENCE</scope>
</reference>
<dbReference type="InterPro" id="IPR009567">
    <property type="entry name" value="SARAF"/>
</dbReference>
<dbReference type="GeneID" id="103384310"/>
<comment type="subcellular location">
    <subcellularLocation>
        <location evidence="1">Endoplasmic reticulum membrane</location>
        <topology evidence="1">Single-pass type I membrane protein</topology>
    </subcellularLocation>
</comment>
<dbReference type="AlphaFoldDB" id="A0A3P8WDF9"/>
<dbReference type="Pfam" id="PF06682">
    <property type="entry name" value="SARAF"/>
    <property type="match status" value="1"/>
</dbReference>
<evidence type="ECO:0000256" key="4">
    <source>
        <dbReference type="ARBA" id="ARBA00022448"/>
    </source>
</evidence>
<reference evidence="16" key="3">
    <citation type="submission" date="2025-09" db="UniProtKB">
        <authorList>
            <consortium name="Ensembl"/>
        </authorList>
    </citation>
    <scope>IDENTIFICATION</scope>
</reference>
<dbReference type="Proteomes" id="UP000265120">
    <property type="component" value="Chromosome 9"/>
</dbReference>
<dbReference type="KEGG" id="csem:103384310"/>
<evidence type="ECO:0000256" key="2">
    <source>
        <dbReference type="ARBA" id="ARBA00006833"/>
    </source>
</evidence>
<dbReference type="OMA" id="WILKGSC"/>
<evidence type="ECO:0000256" key="7">
    <source>
        <dbReference type="ARBA" id="ARBA00022729"/>
    </source>
</evidence>
<feature type="chain" id="PRO_5017930507" description="Store-operated calcium entry-associated regulatory factor" evidence="15">
    <location>
        <begin position="20"/>
        <end position="349"/>
    </location>
</feature>
<dbReference type="GeneTree" id="ENSGT00390000013419"/>
<evidence type="ECO:0000256" key="11">
    <source>
        <dbReference type="ARBA" id="ARBA00023065"/>
    </source>
</evidence>
<dbReference type="PANTHER" id="PTHR15929:SF0">
    <property type="entry name" value="STORE-OPERATED CALCIUM ENTRY-ASSOCIATED REGULATORY FACTOR"/>
    <property type="match status" value="1"/>
</dbReference>
<feature type="region of interest" description="Disordered" evidence="14">
    <location>
        <begin position="217"/>
        <end position="261"/>
    </location>
</feature>
<name>A0A3P8WDF9_CYNSE</name>
<dbReference type="STRING" id="244447.ENSCSEP00000024477"/>
<dbReference type="GO" id="GO:2001256">
    <property type="term" value="P:regulation of store-operated calcium entry"/>
    <property type="evidence" value="ECO:0007669"/>
    <property type="project" value="InterPro"/>
</dbReference>
<keyword evidence="4" id="KW-0813">Transport</keyword>
<feature type="region of interest" description="Disordered" evidence="14">
    <location>
        <begin position="308"/>
        <end position="349"/>
    </location>
</feature>
<evidence type="ECO:0000256" key="1">
    <source>
        <dbReference type="ARBA" id="ARBA00004115"/>
    </source>
</evidence>
<keyword evidence="17" id="KW-1185">Reference proteome</keyword>
<evidence type="ECO:0000256" key="14">
    <source>
        <dbReference type="SAM" id="MobiDB-lite"/>
    </source>
</evidence>
<feature type="compositionally biased region" description="Low complexity" evidence="14">
    <location>
        <begin position="160"/>
        <end position="180"/>
    </location>
</feature>
<keyword evidence="7 15" id="KW-0732">Signal</keyword>
<evidence type="ECO:0000256" key="5">
    <source>
        <dbReference type="ARBA" id="ARBA00022568"/>
    </source>
</evidence>
<evidence type="ECO:0000313" key="17">
    <source>
        <dbReference type="Proteomes" id="UP000265120"/>
    </source>
</evidence>
<dbReference type="RefSeq" id="XP_008316009.1">
    <property type="nucleotide sequence ID" value="XM_008317787.3"/>
</dbReference>
<proteinExistence type="inferred from homology"/>
<feature type="compositionally biased region" description="Low complexity" evidence="14">
    <location>
        <begin position="324"/>
        <end position="341"/>
    </location>
</feature>
<evidence type="ECO:0000256" key="12">
    <source>
        <dbReference type="ARBA" id="ARBA00023136"/>
    </source>
</evidence>
<dbReference type="FunCoup" id="A0A3P8WDF9">
    <property type="interactions" value="11"/>
</dbReference>
<feature type="region of interest" description="Disordered" evidence="14">
    <location>
        <begin position="159"/>
        <end position="180"/>
    </location>
</feature>
<keyword evidence="10" id="KW-1133">Transmembrane helix</keyword>
<dbReference type="GO" id="GO:0005789">
    <property type="term" value="C:endoplasmic reticulum membrane"/>
    <property type="evidence" value="ECO:0007669"/>
    <property type="project" value="UniProtKB-SubCell"/>
</dbReference>
<organism evidence="16 17">
    <name type="scientific">Cynoglossus semilaevis</name>
    <name type="common">Tongue sole</name>
    <dbReference type="NCBI Taxonomy" id="244447"/>
    <lineage>
        <taxon>Eukaryota</taxon>
        <taxon>Metazoa</taxon>
        <taxon>Chordata</taxon>
        <taxon>Craniata</taxon>
        <taxon>Vertebrata</taxon>
        <taxon>Euteleostomi</taxon>
        <taxon>Actinopterygii</taxon>
        <taxon>Neopterygii</taxon>
        <taxon>Teleostei</taxon>
        <taxon>Neoteleostei</taxon>
        <taxon>Acanthomorphata</taxon>
        <taxon>Carangaria</taxon>
        <taxon>Pleuronectiformes</taxon>
        <taxon>Pleuronectoidei</taxon>
        <taxon>Cynoglossidae</taxon>
        <taxon>Cynoglossinae</taxon>
        <taxon>Cynoglossus</taxon>
    </lineage>
</organism>
<evidence type="ECO:0000256" key="15">
    <source>
        <dbReference type="SAM" id="SignalP"/>
    </source>
</evidence>
<protein>
    <recommendedName>
        <fullName evidence="3">Store-operated calcium entry-associated regulatory factor</fullName>
    </recommendedName>
    <alternativeName>
        <fullName evidence="13">Transmembrane protein 66</fullName>
    </alternativeName>
</protein>
<evidence type="ECO:0000256" key="10">
    <source>
        <dbReference type="ARBA" id="ARBA00022989"/>
    </source>
</evidence>
<keyword evidence="11" id="KW-0406">Ion transport</keyword>
<evidence type="ECO:0000313" key="16">
    <source>
        <dbReference type="Ensembl" id="ENSCSEP00000024477.1"/>
    </source>
</evidence>
<feature type="signal peptide" evidence="15">
    <location>
        <begin position="1"/>
        <end position="19"/>
    </location>
</feature>
<keyword evidence="5" id="KW-0109">Calcium transport</keyword>
<evidence type="ECO:0000256" key="6">
    <source>
        <dbReference type="ARBA" id="ARBA00022692"/>
    </source>
</evidence>
<dbReference type="CTD" id="51669"/>
<dbReference type="OrthoDB" id="20303at2759"/>
<evidence type="ECO:0000256" key="13">
    <source>
        <dbReference type="ARBA" id="ARBA00031116"/>
    </source>
</evidence>
<evidence type="ECO:0000256" key="8">
    <source>
        <dbReference type="ARBA" id="ARBA00022824"/>
    </source>
</evidence>
<dbReference type="PANTHER" id="PTHR15929">
    <property type="entry name" value="STORE-OPERATED CALCIUM ENTRY-ASSOCIATED REGULATORY FACTOR"/>
    <property type="match status" value="1"/>
</dbReference>